<dbReference type="EMBL" id="CP001899">
    <property type="protein sequence ID" value="ADC65739.1"/>
    <property type="molecule type" value="Genomic_DNA"/>
</dbReference>
<dbReference type="eggNOG" id="arCOG11119">
    <property type="taxonomic scope" value="Archaea"/>
</dbReference>
<gene>
    <name evidence="1" type="ordered locus">Ferp_1590</name>
</gene>
<dbReference type="KEGG" id="fpl:Ferp_1590"/>
<dbReference type="PaxDb" id="589924-Ferp_1590"/>
<dbReference type="STRING" id="589924.Ferp_1590"/>
<dbReference type="HOGENOM" id="CLU_1648243_0_0_2"/>
<protein>
    <submittedName>
        <fullName evidence="1">Uncharacterized protein</fullName>
    </submittedName>
</protein>
<dbReference type="OrthoDB" id="382088at2157"/>
<evidence type="ECO:0000313" key="2">
    <source>
        <dbReference type="Proteomes" id="UP000002613"/>
    </source>
</evidence>
<dbReference type="Proteomes" id="UP000002613">
    <property type="component" value="Chromosome"/>
</dbReference>
<dbReference type="AlphaFoldDB" id="D3RZ26"/>
<reference evidence="1 2" key="2">
    <citation type="journal article" date="2011" name="Stand. Genomic Sci.">
        <title>Complete genome sequence of Ferroglobus placidus AEDII12DO.</title>
        <authorList>
            <person name="Anderson I."/>
            <person name="Risso C."/>
            <person name="Holmes D."/>
            <person name="Lucas S."/>
            <person name="Copeland A."/>
            <person name="Lapidus A."/>
            <person name="Cheng J.F."/>
            <person name="Bruce D."/>
            <person name="Goodwin L."/>
            <person name="Pitluck S."/>
            <person name="Saunders E."/>
            <person name="Brettin T."/>
            <person name="Detter J.C."/>
            <person name="Han C."/>
            <person name="Tapia R."/>
            <person name="Larimer F."/>
            <person name="Land M."/>
            <person name="Hauser L."/>
            <person name="Woyke T."/>
            <person name="Lovley D."/>
            <person name="Kyrpides N."/>
            <person name="Ivanova N."/>
        </authorList>
    </citation>
    <scope>NUCLEOTIDE SEQUENCE [LARGE SCALE GENOMIC DNA]</scope>
    <source>
        <strain evidence="2">DSM 10642 / AEDII12DO</strain>
    </source>
</reference>
<proteinExistence type="predicted"/>
<accession>D3RZ26</accession>
<sequence length="154" mass="17927">MRVVRVLNSREFEVDGELSIGEFVKVGKELAVVVEVYCEDPEIVKYMSKFDLDEIKEFLPDLAEPKNYARCFLLSEGRVSIGEKVELAEDEEIKKVHWKDDDLYMPYIPELVSKYPKVAIDVIKKLESLFPEEKDVLRIIKAGLEFSRIRRVDV</sequence>
<organism evidence="1 2">
    <name type="scientific">Ferroglobus placidus (strain DSM 10642 / AEDII12DO)</name>
    <dbReference type="NCBI Taxonomy" id="589924"/>
    <lineage>
        <taxon>Archaea</taxon>
        <taxon>Methanobacteriati</taxon>
        <taxon>Methanobacteriota</taxon>
        <taxon>Archaeoglobi</taxon>
        <taxon>Archaeoglobales</taxon>
        <taxon>Archaeoglobaceae</taxon>
        <taxon>Ferroglobus</taxon>
    </lineage>
</organism>
<dbReference type="GeneID" id="8779111"/>
<dbReference type="RefSeq" id="WP_012966079.1">
    <property type="nucleotide sequence ID" value="NC_013849.1"/>
</dbReference>
<name>D3RZ26_FERPA</name>
<evidence type="ECO:0000313" key="1">
    <source>
        <dbReference type="EMBL" id="ADC65739.1"/>
    </source>
</evidence>
<reference evidence="2" key="1">
    <citation type="submission" date="2010-02" db="EMBL/GenBank/DDBJ databases">
        <title>Complete sequence of Ferroglobus placidus DSM 10642.</title>
        <authorList>
            <consortium name="US DOE Joint Genome Institute"/>
            <person name="Lucas S."/>
            <person name="Copeland A."/>
            <person name="Lapidus A."/>
            <person name="Cheng J.-F."/>
            <person name="Bruce D."/>
            <person name="Goodwin L."/>
            <person name="Pitluck S."/>
            <person name="Saunders E."/>
            <person name="Brettin T."/>
            <person name="Detter J.C."/>
            <person name="Han C."/>
            <person name="Tapia R."/>
            <person name="Larimer F."/>
            <person name="Land M."/>
            <person name="Hauser L."/>
            <person name="Kyrpides N."/>
            <person name="Ivanova N."/>
            <person name="Holmes D."/>
            <person name="Lovley D."/>
            <person name="Kyrpides N."/>
            <person name="Anderson I.J."/>
            <person name="Woyke T."/>
        </authorList>
    </citation>
    <scope>NUCLEOTIDE SEQUENCE [LARGE SCALE GENOMIC DNA]</scope>
    <source>
        <strain evidence="2">DSM 10642 / AEDII12DO</strain>
    </source>
</reference>
<keyword evidence="2" id="KW-1185">Reference proteome</keyword>